<feature type="transmembrane region" description="Helical" evidence="1">
    <location>
        <begin position="237"/>
        <end position="265"/>
    </location>
</feature>
<feature type="transmembrane region" description="Helical" evidence="1">
    <location>
        <begin position="85"/>
        <end position="108"/>
    </location>
</feature>
<keyword evidence="3" id="KW-1185">Reference proteome</keyword>
<feature type="transmembrane region" description="Helical" evidence="1">
    <location>
        <begin position="159"/>
        <end position="180"/>
    </location>
</feature>
<dbReference type="Proteomes" id="UP000549971">
    <property type="component" value="Unassembled WGS sequence"/>
</dbReference>
<sequence length="405" mass="43136">MTPMMAKVFGGWLGLGAVLTAGVAAGIVLKHPFRIDEASDLGIAYAVLGGWLAVQLVLGMLVVADAVRLTRRRELDALQRAADGVKLAAIPFFLMNFVALAGAVVIQGAGDRDRLGLDGFLVALLFVVLTYLALLPTSAYGVGCLVVMRKDEQVGPVFFGINATLHFLFVVDVLSSIVVVEVARRLLGIARAPGAWSRNLMTGVLVAGSSLATVWLLLVAIFYGLDFRPDFIAEGIFWLVLVPPAEFVLLVVVPVVPLVTFRTAVRLFLSGDLDTLRRTARTVKLVLIPLFLQNFVICTVIVLGLTLLPVVVTRGLILFAGPAGLAFVGVFTATGLVPTVIGTYLMLLPTSIYGVTCLALMMRLRAVSPRYGVVNTLLHLVFVADIVSALAVFSGGRRQAAVAAR</sequence>
<organism evidence="2 3">
    <name type="scientific">Kribbella italica</name>
    <dbReference type="NCBI Taxonomy" id="1540520"/>
    <lineage>
        <taxon>Bacteria</taxon>
        <taxon>Bacillati</taxon>
        <taxon>Actinomycetota</taxon>
        <taxon>Actinomycetes</taxon>
        <taxon>Propionibacteriales</taxon>
        <taxon>Kribbellaceae</taxon>
        <taxon>Kribbella</taxon>
    </lineage>
</organism>
<dbReference type="InterPro" id="IPR046594">
    <property type="entry name" value="DUF6652"/>
</dbReference>
<feature type="transmembrane region" description="Helical" evidence="1">
    <location>
        <begin position="120"/>
        <end position="147"/>
    </location>
</feature>
<proteinExistence type="predicted"/>
<evidence type="ECO:0000313" key="3">
    <source>
        <dbReference type="Proteomes" id="UP000549971"/>
    </source>
</evidence>
<feature type="transmembrane region" description="Helical" evidence="1">
    <location>
        <begin position="343"/>
        <end position="361"/>
    </location>
</feature>
<keyword evidence="1" id="KW-0472">Membrane</keyword>
<dbReference type="RefSeq" id="WP_184800228.1">
    <property type="nucleotide sequence ID" value="NZ_JACHMY010000001.1"/>
</dbReference>
<dbReference type="AlphaFoldDB" id="A0A7W9JB75"/>
<dbReference type="EMBL" id="JACHMY010000001">
    <property type="protein sequence ID" value="MBB5838954.1"/>
    <property type="molecule type" value="Genomic_DNA"/>
</dbReference>
<keyword evidence="1" id="KW-0812">Transmembrane</keyword>
<name>A0A7W9JB75_9ACTN</name>
<dbReference type="Pfam" id="PF20357">
    <property type="entry name" value="DUF6652"/>
    <property type="match status" value="2"/>
</dbReference>
<feature type="transmembrane region" description="Helical" evidence="1">
    <location>
        <begin position="200"/>
        <end position="225"/>
    </location>
</feature>
<evidence type="ECO:0000313" key="2">
    <source>
        <dbReference type="EMBL" id="MBB5838954.1"/>
    </source>
</evidence>
<feature type="transmembrane region" description="Helical" evidence="1">
    <location>
        <begin position="315"/>
        <end position="337"/>
    </location>
</feature>
<accession>A0A7W9JB75</accession>
<feature type="transmembrane region" description="Helical" evidence="1">
    <location>
        <begin position="42"/>
        <end position="64"/>
    </location>
</feature>
<evidence type="ECO:0000256" key="1">
    <source>
        <dbReference type="SAM" id="Phobius"/>
    </source>
</evidence>
<feature type="transmembrane region" description="Helical" evidence="1">
    <location>
        <begin position="285"/>
        <end position="308"/>
    </location>
</feature>
<keyword evidence="1" id="KW-1133">Transmembrane helix</keyword>
<comment type="caution">
    <text evidence="2">The sequence shown here is derived from an EMBL/GenBank/DDBJ whole genome shotgun (WGS) entry which is preliminary data.</text>
</comment>
<feature type="transmembrane region" description="Helical" evidence="1">
    <location>
        <begin position="373"/>
        <end position="393"/>
    </location>
</feature>
<reference evidence="2 3" key="1">
    <citation type="submission" date="2020-08" db="EMBL/GenBank/DDBJ databases">
        <title>Sequencing the genomes of 1000 actinobacteria strains.</title>
        <authorList>
            <person name="Klenk H.-P."/>
        </authorList>
    </citation>
    <scope>NUCLEOTIDE SEQUENCE [LARGE SCALE GENOMIC DNA]</scope>
    <source>
        <strain evidence="2 3">DSM 28967</strain>
    </source>
</reference>
<protein>
    <submittedName>
        <fullName evidence="2">Uncharacterized protein</fullName>
    </submittedName>
</protein>
<gene>
    <name evidence="2" type="ORF">HDA39_005688</name>
</gene>